<gene>
    <name evidence="1" type="ORF">CBOVIS_LOCUS5949</name>
</gene>
<protein>
    <submittedName>
        <fullName evidence="1">Uncharacterized protein</fullName>
    </submittedName>
</protein>
<dbReference type="EMBL" id="CADEPM010000003">
    <property type="protein sequence ID" value="CAB3403482.1"/>
    <property type="molecule type" value="Genomic_DNA"/>
</dbReference>
<organism evidence="1 2">
    <name type="scientific">Caenorhabditis bovis</name>
    <dbReference type="NCBI Taxonomy" id="2654633"/>
    <lineage>
        <taxon>Eukaryota</taxon>
        <taxon>Metazoa</taxon>
        <taxon>Ecdysozoa</taxon>
        <taxon>Nematoda</taxon>
        <taxon>Chromadorea</taxon>
        <taxon>Rhabditida</taxon>
        <taxon>Rhabditina</taxon>
        <taxon>Rhabditomorpha</taxon>
        <taxon>Rhabditoidea</taxon>
        <taxon>Rhabditidae</taxon>
        <taxon>Peloderinae</taxon>
        <taxon>Caenorhabditis</taxon>
    </lineage>
</organism>
<evidence type="ECO:0000313" key="2">
    <source>
        <dbReference type="Proteomes" id="UP000494206"/>
    </source>
</evidence>
<reference evidence="1 2" key="1">
    <citation type="submission" date="2020-04" db="EMBL/GenBank/DDBJ databases">
        <authorList>
            <person name="Laetsch R D."/>
            <person name="Stevens L."/>
            <person name="Kumar S."/>
            <person name="Blaxter L. M."/>
        </authorList>
    </citation>
    <scope>NUCLEOTIDE SEQUENCE [LARGE SCALE GENOMIC DNA]</scope>
</reference>
<comment type="caution">
    <text evidence="1">The sequence shown here is derived from an EMBL/GenBank/DDBJ whole genome shotgun (WGS) entry which is preliminary data.</text>
</comment>
<name>A0A8S1ETW0_9PELO</name>
<accession>A0A8S1ETW0</accession>
<sequence>MQFAPPNHPCRTLEIKQEMQFGEVPPNVIVDPITQEKIDHQRRKHHELILTTNPIQIVHDPKVFGPSKSLIQTERGLKTYDDVLKMNDIRPRPPKRYYPSCVADSEAYMPSKMPCHSVNWKRLLCNEPDTNAVYNSQNYNQTSNSNNNNNNNNNIFSPFINYTSETLPMNPDGDGTRFETPSRIDNTTFSFDDFNFPETSELAISANEDIFKTFEKLGAPDPPTSLFEDDEFAKMLSNS</sequence>
<evidence type="ECO:0000313" key="1">
    <source>
        <dbReference type="EMBL" id="CAB3403482.1"/>
    </source>
</evidence>
<keyword evidence="2" id="KW-1185">Reference proteome</keyword>
<proteinExistence type="predicted"/>
<dbReference type="Proteomes" id="UP000494206">
    <property type="component" value="Unassembled WGS sequence"/>
</dbReference>
<dbReference type="AlphaFoldDB" id="A0A8S1ETW0"/>